<gene>
    <name evidence="2" type="ORF">AVEN_132255_1</name>
</gene>
<accession>A0A4Y2M1T0</accession>
<proteinExistence type="predicted"/>
<evidence type="ECO:0000313" key="2">
    <source>
        <dbReference type="EMBL" id="GBN20719.1"/>
    </source>
</evidence>
<feature type="region of interest" description="Disordered" evidence="1">
    <location>
        <begin position="1"/>
        <end position="28"/>
    </location>
</feature>
<dbReference type="AlphaFoldDB" id="A0A4Y2M1T0"/>
<sequence length="85" mass="9596">MKVESLQTGTPYNPRRKISPLFKSSSPKKAGYLSAGEWLGQDKSRHVECIILPEARFPLAAALLDTDNPTKYTPNSHHYCLERTH</sequence>
<dbReference type="EMBL" id="BGPR01006651">
    <property type="protein sequence ID" value="GBN20719.1"/>
    <property type="molecule type" value="Genomic_DNA"/>
</dbReference>
<feature type="compositionally biased region" description="Polar residues" evidence="1">
    <location>
        <begin position="1"/>
        <end position="11"/>
    </location>
</feature>
<protein>
    <submittedName>
        <fullName evidence="2">Uncharacterized protein</fullName>
    </submittedName>
</protein>
<keyword evidence="3" id="KW-1185">Reference proteome</keyword>
<organism evidence="2 3">
    <name type="scientific">Araneus ventricosus</name>
    <name type="common">Orbweaver spider</name>
    <name type="synonym">Epeira ventricosa</name>
    <dbReference type="NCBI Taxonomy" id="182803"/>
    <lineage>
        <taxon>Eukaryota</taxon>
        <taxon>Metazoa</taxon>
        <taxon>Ecdysozoa</taxon>
        <taxon>Arthropoda</taxon>
        <taxon>Chelicerata</taxon>
        <taxon>Arachnida</taxon>
        <taxon>Araneae</taxon>
        <taxon>Araneomorphae</taxon>
        <taxon>Entelegynae</taxon>
        <taxon>Araneoidea</taxon>
        <taxon>Araneidae</taxon>
        <taxon>Araneus</taxon>
    </lineage>
</organism>
<evidence type="ECO:0000256" key="1">
    <source>
        <dbReference type="SAM" id="MobiDB-lite"/>
    </source>
</evidence>
<dbReference type="Proteomes" id="UP000499080">
    <property type="component" value="Unassembled WGS sequence"/>
</dbReference>
<comment type="caution">
    <text evidence="2">The sequence shown here is derived from an EMBL/GenBank/DDBJ whole genome shotgun (WGS) entry which is preliminary data.</text>
</comment>
<evidence type="ECO:0000313" key="3">
    <source>
        <dbReference type="Proteomes" id="UP000499080"/>
    </source>
</evidence>
<name>A0A4Y2M1T0_ARAVE</name>
<reference evidence="2 3" key="1">
    <citation type="journal article" date="2019" name="Sci. Rep.">
        <title>Orb-weaving spider Araneus ventricosus genome elucidates the spidroin gene catalogue.</title>
        <authorList>
            <person name="Kono N."/>
            <person name="Nakamura H."/>
            <person name="Ohtoshi R."/>
            <person name="Moran D.A.P."/>
            <person name="Shinohara A."/>
            <person name="Yoshida Y."/>
            <person name="Fujiwara M."/>
            <person name="Mori M."/>
            <person name="Tomita M."/>
            <person name="Arakawa K."/>
        </authorList>
    </citation>
    <scope>NUCLEOTIDE SEQUENCE [LARGE SCALE GENOMIC DNA]</scope>
</reference>